<dbReference type="Gene3D" id="2.60.40.1120">
    <property type="entry name" value="Carboxypeptidase-like, regulatory domain"/>
    <property type="match status" value="1"/>
</dbReference>
<keyword evidence="2" id="KW-0121">Carboxypeptidase</keyword>
<dbReference type="GO" id="GO:0004180">
    <property type="term" value="F:carboxypeptidase activity"/>
    <property type="evidence" value="ECO:0007669"/>
    <property type="project" value="UniProtKB-KW"/>
</dbReference>
<reference evidence="2" key="1">
    <citation type="journal article" date="2020" name="mSystems">
        <title>Genome- and Community-Level Interaction Insights into Carbon Utilization and Element Cycling Functions of Hydrothermarchaeota in Hydrothermal Sediment.</title>
        <authorList>
            <person name="Zhou Z."/>
            <person name="Liu Y."/>
            <person name="Xu W."/>
            <person name="Pan J."/>
            <person name="Luo Z.H."/>
            <person name="Li M."/>
        </authorList>
    </citation>
    <scope>NUCLEOTIDE SEQUENCE [LARGE SCALE GENOMIC DNA]</scope>
    <source>
        <strain evidence="2">SpSt-488</strain>
    </source>
</reference>
<organism evidence="2">
    <name type="scientific">candidate division WOR-3 bacterium</name>
    <dbReference type="NCBI Taxonomy" id="2052148"/>
    <lineage>
        <taxon>Bacteria</taxon>
        <taxon>Bacteria division WOR-3</taxon>
    </lineage>
</organism>
<proteinExistence type="predicted"/>
<feature type="signal peptide" evidence="1">
    <location>
        <begin position="1"/>
        <end position="18"/>
    </location>
</feature>
<keyword evidence="1" id="KW-0732">Signal</keyword>
<evidence type="ECO:0000313" key="2">
    <source>
        <dbReference type="EMBL" id="HGK28311.1"/>
    </source>
</evidence>
<dbReference type="InterPro" id="IPR008969">
    <property type="entry name" value="CarboxyPept-like_regulatory"/>
</dbReference>
<keyword evidence="2" id="KW-0645">Protease</keyword>
<protein>
    <submittedName>
        <fullName evidence="2">Carboxypeptidase regulatory-like domain-containing protein</fullName>
    </submittedName>
</protein>
<name>A0A7C4CB40_UNCW3</name>
<keyword evidence="2" id="KW-0378">Hydrolase</keyword>
<evidence type="ECO:0000256" key="1">
    <source>
        <dbReference type="SAM" id="SignalP"/>
    </source>
</evidence>
<feature type="chain" id="PRO_5027768844" evidence="1">
    <location>
        <begin position="19"/>
        <end position="348"/>
    </location>
</feature>
<dbReference type="SUPFAM" id="SSF49464">
    <property type="entry name" value="Carboxypeptidase regulatory domain-like"/>
    <property type="match status" value="1"/>
</dbReference>
<accession>A0A7C4CB40</accession>
<gene>
    <name evidence="2" type="ORF">ENS41_05080</name>
</gene>
<comment type="caution">
    <text evidence="2">The sequence shown here is derived from an EMBL/GenBank/DDBJ whole genome shotgun (WGS) entry which is preliminary data.</text>
</comment>
<dbReference type="AlphaFoldDB" id="A0A7C4CB40"/>
<dbReference type="EMBL" id="DSUT01000102">
    <property type="protein sequence ID" value="HGK28311.1"/>
    <property type="molecule type" value="Genomic_DNA"/>
</dbReference>
<sequence length="348" mass="37348">MRRIWLVGSLLLPLAAAANPVLLQVLSEFQTAPDSLERIELFPYSGISSFPYPLGGTQVITNAGTAVINPGVQFDNESSYVVINRTNTTGTFALGDIADSIALEGPTITGSLTYPGNPWRNHLRAFAPPAGMSSAIHKWREIVLPDTYYVFTWYLDSTPTFGARNDDNGGGVYGMVRDEDSTALAGATVTLAGPRGAFVATTSSGPPSPHPRGYYDQKPTGPGRFQMTVTLAHYRPWTMAESLELGVNELRQIDVVLAPDSVGIAERPEAAGFLQAGWREGRLVVFAPEPGPAVVNIFTGDGRRNRSERMLLRRGANPLAVVPTPAPGVYFVSVRSGAAAVRSKVVVY</sequence>